<keyword evidence="1" id="KW-0472">Membrane</keyword>
<keyword evidence="1" id="KW-0812">Transmembrane</keyword>
<name>A0ABX2D3M0_9CYAN</name>
<keyword evidence="1" id="KW-1133">Transmembrane helix</keyword>
<evidence type="ECO:0008006" key="4">
    <source>
        <dbReference type="Google" id="ProtNLM"/>
    </source>
</evidence>
<gene>
    <name evidence="2" type="ORF">E5S67_05009</name>
</gene>
<feature type="transmembrane region" description="Helical" evidence="1">
    <location>
        <begin position="106"/>
        <end position="126"/>
    </location>
</feature>
<protein>
    <recommendedName>
        <fullName evidence="4">DUF2127 domain-containing protein</fullName>
    </recommendedName>
</protein>
<comment type="caution">
    <text evidence="2">The sequence shown here is derived from an EMBL/GenBank/DDBJ whole genome shotgun (WGS) entry which is preliminary data.</text>
</comment>
<dbReference type="EMBL" id="SRRZ01000119">
    <property type="protein sequence ID" value="NQE37240.1"/>
    <property type="molecule type" value="Genomic_DNA"/>
</dbReference>
<sequence>MNRPQSVTVLAILQLISGVFSLLDGLFILLFAGLFGGLGAAVGGAKVGTVIGSFIAIFAALSFILGLLSLLLAWGLFQLKKWAWTGTLIVHIIATIAQIVKMLGSGGTAVNFLTLGFAAASIYYLLRPDVKQAFRV</sequence>
<evidence type="ECO:0000313" key="3">
    <source>
        <dbReference type="Proteomes" id="UP000702425"/>
    </source>
</evidence>
<feature type="transmembrane region" description="Helical" evidence="1">
    <location>
        <begin position="12"/>
        <end position="38"/>
    </location>
</feature>
<organism evidence="2 3">
    <name type="scientific">Microcoleus asticus IPMA8</name>
    <dbReference type="NCBI Taxonomy" id="2563858"/>
    <lineage>
        <taxon>Bacteria</taxon>
        <taxon>Bacillati</taxon>
        <taxon>Cyanobacteriota</taxon>
        <taxon>Cyanophyceae</taxon>
        <taxon>Oscillatoriophycideae</taxon>
        <taxon>Oscillatoriales</taxon>
        <taxon>Microcoleaceae</taxon>
        <taxon>Microcoleus</taxon>
        <taxon>Microcoleus asticus</taxon>
    </lineage>
</organism>
<reference evidence="2 3" key="1">
    <citation type="journal article" date="2020" name="Sci. Rep.">
        <title>A novel cyanobacterial geosmin producer, revising GeoA distribution and dispersion patterns in Bacteria.</title>
        <authorList>
            <person name="Churro C."/>
            <person name="Semedo-Aguiar A.P."/>
            <person name="Silva A.D."/>
            <person name="Pereira-Leal J.B."/>
            <person name="Leite R.B."/>
        </authorList>
    </citation>
    <scope>NUCLEOTIDE SEQUENCE [LARGE SCALE GENOMIC DNA]</scope>
    <source>
        <strain evidence="2 3">IPMA8</strain>
    </source>
</reference>
<accession>A0ABX2D3M0</accession>
<evidence type="ECO:0000313" key="2">
    <source>
        <dbReference type="EMBL" id="NQE37240.1"/>
    </source>
</evidence>
<dbReference type="RefSeq" id="WP_172191115.1">
    <property type="nucleotide sequence ID" value="NZ_CAWPPK010000023.1"/>
</dbReference>
<proteinExistence type="predicted"/>
<feature type="transmembrane region" description="Helical" evidence="1">
    <location>
        <begin position="50"/>
        <end position="75"/>
    </location>
</feature>
<keyword evidence="3" id="KW-1185">Reference proteome</keyword>
<feature type="transmembrane region" description="Helical" evidence="1">
    <location>
        <begin position="82"/>
        <end position="100"/>
    </location>
</feature>
<dbReference type="Proteomes" id="UP000702425">
    <property type="component" value="Unassembled WGS sequence"/>
</dbReference>
<evidence type="ECO:0000256" key="1">
    <source>
        <dbReference type="SAM" id="Phobius"/>
    </source>
</evidence>